<name>A0ABS5H0S4_9BURK</name>
<accession>A0ABS5H0S4</accession>
<dbReference type="RefSeq" id="WP_212678368.1">
    <property type="nucleotide sequence ID" value="NZ_JAGSPK010000002.1"/>
</dbReference>
<evidence type="ECO:0000313" key="2">
    <source>
        <dbReference type="Proteomes" id="UP000682982"/>
    </source>
</evidence>
<comment type="caution">
    <text evidence="1">The sequence shown here is derived from an EMBL/GenBank/DDBJ whole genome shotgun (WGS) entry which is preliminary data.</text>
</comment>
<gene>
    <name evidence="1" type="ORF">KDM87_06820</name>
</gene>
<organism evidence="1 2">
    <name type="scientific">Undibacterium rivi</name>
    <dbReference type="NCBI Taxonomy" id="2828729"/>
    <lineage>
        <taxon>Bacteria</taxon>
        <taxon>Pseudomonadati</taxon>
        <taxon>Pseudomonadota</taxon>
        <taxon>Betaproteobacteria</taxon>
        <taxon>Burkholderiales</taxon>
        <taxon>Oxalobacteraceae</taxon>
        <taxon>Undibacterium</taxon>
    </lineage>
</organism>
<dbReference type="Proteomes" id="UP000682982">
    <property type="component" value="Unassembled WGS sequence"/>
</dbReference>
<evidence type="ECO:0000313" key="1">
    <source>
        <dbReference type="EMBL" id="MBR7792308.1"/>
    </source>
</evidence>
<proteinExistence type="predicted"/>
<keyword evidence="2" id="KW-1185">Reference proteome</keyword>
<protein>
    <submittedName>
        <fullName evidence="1">Uncharacterized protein</fullName>
    </submittedName>
</protein>
<dbReference type="EMBL" id="JAGSPK010000002">
    <property type="protein sequence ID" value="MBR7792308.1"/>
    <property type="molecule type" value="Genomic_DNA"/>
</dbReference>
<sequence length="111" mass="12441">MYTLAVENTVKVPVKFNLNNAGKVSNFSYSLTCDRLEQDELRDVFADKDLTIKDLLKRITKGWSGQTLVLDDSNKPAEFSEDAFNAMLRVAGIDSVIYSAYLKEVGAKEKN</sequence>
<reference evidence="1 2" key="1">
    <citation type="submission" date="2021-04" db="EMBL/GenBank/DDBJ databases">
        <title>novel species isolated from subtropical streams in China.</title>
        <authorList>
            <person name="Lu H."/>
        </authorList>
    </citation>
    <scope>NUCLEOTIDE SEQUENCE [LARGE SCALE GENOMIC DNA]</scope>
    <source>
        <strain evidence="1 2">FT147W</strain>
    </source>
</reference>